<comment type="caution">
    <text evidence="1">The sequence shown here is derived from an EMBL/GenBank/DDBJ whole genome shotgun (WGS) entry which is preliminary data.</text>
</comment>
<dbReference type="Proteomes" id="UP001055879">
    <property type="component" value="Linkage Group LG06"/>
</dbReference>
<protein>
    <submittedName>
        <fullName evidence="1">Uncharacterized protein</fullName>
    </submittedName>
</protein>
<reference evidence="1 2" key="2">
    <citation type="journal article" date="2022" name="Mol. Ecol. Resour.">
        <title>The genomes of chicory, endive, great burdock and yacon provide insights into Asteraceae paleo-polyploidization history and plant inulin production.</title>
        <authorList>
            <person name="Fan W."/>
            <person name="Wang S."/>
            <person name="Wang H."/>
            <person name="Wang A."/>
            <person name="Jiang F."/>
            <person name="Liu H."/>
            <person name="Zhao H."/>
            <person name="Xu D."/>
            <person name="Zhang Y."/>
        </authorList>
    </citation>
    <scope>NUCLEOTIDE SEQUENCE [LARGE SCALE GENOMIC DNA]</scope>
    <source>
        <strain evidence="2">cv. Niubang</strain>
    </source>
</reference>
<proteinExistence type="predicted"/>
<keyword evidence="2" id="KW-1185">Reference proteome</keyword>
<gene>
    <name evidence="1" type="ORF">L6452_21271</name>
</gene>
<reference evidence="2" key="1">
    <citation type="journal article" date="2022" name="Mol. Ecol. Resour.">
        <title>The genomes of chicory, endive, great burdock and yacon provide insights into Asteraceae palaeo-polyploidization history and plant inulin production.</title>
        <authorList>
            <person name="Fan W."/>
            <person name="Wang S."/>
            <person name="Wang H."/>
            <person name="Wang A."/>
            <person name="Jiang F."/>
            <person name="Liu H."/>
            <person name="Zhao H."/>
            <person name="Xu D."/>
            <person name="Zhang Y."/>
        </authorList>
    </citation>
    <scope>NUCLEOTIDE SEQUENCE [LARGE SCALE GENOMIC DNA]</scope>
    <source>
        <strain evidence="2">cv. Niubang</strain>
    </source>
</reference>
<name>A0ACB9BI24_ARCLA</name>
<accession>A0ACB9BI24</accession>
<sequence>MILEVSTSQTPLDPVAREINGLEQVMKKEVSVVDGTEDFRATETLAGYPGPLAQTNLLAKKPTVKACSTEVKPSGHKVANAGNRTRVERYELPR</sequence>
<organism evidence="1 2">
    <name type="scientific">Arctium lappa</name>
    <name type="common">Greater burdock</name>
    <name type="synonym">Lappa major</name>
    <dbReference type="NCBI Taxonomy" id="4217"/>
    <lineage>
        <taxon>Eukaryota</taxon>
        <taxon>Viridiplantae</taxon>
        <taxon>Streptophyta</taxon>
        <taxon>Embryophyta</taxon>
        <taxon>Tracheophyta</taxon>
        <taxon>Spermatophyta</taxon>
        <taxon>Magnoliopsida</taxon>
        <taxon>eudicotyledons</taxon>
        <taxon>Gunneridae</taxon>
        <taxon>Pentapetalae</taxon>
        <taxon>asterids</taxon>
        <taxon>campanulids</taxon>
        <taxon>Asterales</taxon>
        <taxon>Asteraceae</taxon>
        <taxon>Carduoideae</taxon>
        <taxon>Cardueae</taxon>
        <taxon>Arctiinae</taxon>
        <taxon>Arctium</taxon>
    </lineage>
</organism>
<evidence type="ECO:0000313" key="2">
    <source>
        <dbReference type="Proteomes" id="UP001055879"/>
    </source>
</evidence>
<dbReference type="EMBL" id="CM042052">
    <property type="protein sequence ID" value="KAI3720355.1"/>
    <property type="molecule type" value="Genomic_DNA"/>
</dbReference>
<evidence type="ECO:0000313" key="1">
    <source>
        <dbReference type="EMBL" id="KAI3720355.1"/>
    </source>
</evidence>